<name>A0A7Z7MVG1_9PROT</name>
<evidence type="ECO:0000259" key="1">
    <source>
        <dbReference type="Pfam" id="PF01575"/>
    </source>
</evidence>
<dbReference type="InterPro" id="IPR003965">
    <property type="entry name" value="Fatty_acid_synthase"/>
</dbReference>
<reference evidence="2" key="1">
    <citation type="submission" date="2017-03" db="EMBL/GenBank/DDBJ databases">
        <authorList>
            <consortium name="AG Boll"/>
        </authorList>
    </citation>
    <scope>NUCLEOTIDE SEQUENCE [LARGE SCALE GENOMIC DNA]</scope>
    <source>
        <strain evidence="2">Chol</strain>
    </source>
</reference>
<dbReference type="GO" id="GO:0005835">
    <property type="term" value="C:fatty acid synthase complex"/>
    <property type="evidence" value="ECO:0007669"/>
    <property type="project" value="InterPro"/>
</dbReference>
<dbReference type="EMBL" id="LT837803">
    <property type="protein sequence ID" value="SMB27305.1"/>
    <property type="molecule type" value="Genomic_DNA"/>
</dbReference>
<keyword evidence="3" id="KW-1185">Reference proteome</keyword>
<dbReference type="InterPro" id="IPR029069">
    <property type="entry name" value="HotDog_dom_sf"/>
</dbReference>
<dbReference type="Pfam" id="PF01575">
    <property type="entry name" value="MaoC_dehydratas"/>
    <property type="match status" value="1"/>
</dbReference>
<dbReference type="AlphaFoldDB" id="A0A7Z7MVG1"/>
<evidence type="ECO:0000313" key="3">
    <source>
        <dbReference type="Proteomes" id="UP000242886"/>
    </source>
</evidence>
<sequence length="292" mass="32250">MDMEPLEIRQIHAPPAPLRLYMAALMSVRKKNRVAPMPAISLVRPDLSLDAGHVARYAALCGFQAAHGVPLTYPHMLAFPLHMMLMADSRFPYAMLGMVHLANAVRQHAPLSPDQRVRIEVRCGIPLAHEKGQAFTLLTQMHAGGVLAWESTSTYLRTGIRNPLGLPYQSRIAEVQAAQAMQEWTVEADIGRRYGAVSGDLNPIHMNRFAAMAFGFQRAIAHGMWTKARALAALLPARAIDSAEASIEFKTPLFLPGKATLWADSYTEAAGQTFEVKDERGEKPHLRGVWHS</sequence>
<dbReference type="PANTHER" id="PTHR43841:SF3">
    <property type="entry name" value="(3R)-HYDROXYACYL-ACP DEHYDRATASE SUBUNIT HADB"/>
    <property type="match status" value="1"/>
</dbReference>
<protein>
    <submittedName>
        <fullName evidence="2">MaoC domain protein dehydratase</fullName>
    </submittedName>
</protein>
<feature type="domain" description="MaoC-like" evidence="1">
    <location>
        <begin position="182"/>
        <end position="234"/>
    </location>
</feature>
<dbReference type="PANTHER" id="PTHR43841">
    <property type="entry name" value="3-HYDROXYACYL-THIOESTER DEHYDRATASE HTDX-RELATED"/>
    <property type="match status" value="1"/>
</dbReference>
<dbReference type="GO" id="GO:0006633">
    <property type="term" value="P:fatty acid biosynthetic process"/>
    <property type="evidence" value="ECO:0007669"/>
    <property type="project" value="InterPro"/>
</dbReference>
<organism evidence="2 3">
    <name type="scientific">Sterolibacterium denitrificans</name>
    <dbReference type="NCBI Taxonomy" id="157592"/>
    <lineage>
        <taxon>Bacteria</taxon>
        <taxon>Pseudomonadati</taxon>
        <taxon>Pseudomonadota</taxon>
        <taxon>Betaproteobacteria</taxon>
        <taxon>Nitrosomonadales</taxon>
        <taxon>Sterolibacteriaceae</taxon>
        <taxon>Sterolibacterium</taxon>
    </lineage>
</organism>
<evidence type="ECO:0000313" key="2">
    <source>
        <dbReference type="EMBL" id="SMB27305.1"/>
    </source>
</evidence>
<dbReference type="GO" id="GO:0004312">
    <property type="term" value="F:fatty acid synthase activity"/>
    <property type="evidence" value="ECO:0007669"/>
    <property type="project" value="InterPro"/>
</dbReference>
<dbReference type="Proteomes" id="UP000242886">
    <property type="component" value="Chromosome SDENCHOL"/>
</dbReference>
<dbReference type="InterPro" id="IPR002539">
    <property type="entry name" value="MaoC-like_dom"/>
</dbReference>
<proteinExistence type="predicted"/>
<gene>
    <name evidence="2" type="ORF">SDENCHOL_20357</name>
</gene>
<dbReference type="RefSeq" id="WP_154716870.1">
    <property type="nucleotide sequence ID" value="NZ_LT837803.1"/>
</dbReference>
<dbReference type="SUPFAM" id="SSF54637">
    <property type="entry name" value="Thioesterase/thiol ester dehydrase-isomerase"/>
    <property type="match status" value="1"/>
</dbReference>
<dbReference type="PRINTS" id="PR01483">
    <property type="entry name" value="FASYNTHASE"/>
</dbReference>
<dbReference type="Gene3D" id="3.10.129.10">
    <property type="entry name" value="Hotdog Thioesterase"/>
    <property type="match status" value="1"/>
</dbReference>
<accession>A0A7Z7MVG1</accession>